<evidence type="ECO:0000313" key="1">
    <source>
        <dbReference type="EMBL" id="CAG8836330.1"/>
    </source>
</evidence>
<gene>
    <name evidence="1" type="ORF">RPERSI_LOCUS29894</name>
</gene>
<evidence type="ECO:0000313" key="2">
    <source>
        <dbReference type="Proteomes" id="UP000789920"/>
    </source>
</evidence>
<comment type="caution">
    <text evidence="1">The sequence shown here is derived from an EMBL/GenBank/DDBJ whole genome shotgun (WGS) entry which is preliminary data.</text>
</comment>
<dbReference type="EMBL" id="CAJVQC010114368">
    <property type="protein sequence ID" value="CAG8836330.1"/>
    <property type="molecule type" value="Genomic_DNA"/>
</dbReference>
<protein>
    <submittedName>
        <fullName evidence="1">35676_t:CDS:1</fullName>
    </submittedName>
</protein>
<feature type="non-terminal residue" evidence="1">
    <location>
        <position position="1"/>
    </location>
</feature>
<dbReference type="Proteomes" id="UP000789920">
    <property type="component" value="Unassembled WGS sequence"/>
</dbReference>
<keyword evidence="2" id="KW-1185">Reference proteome</keyword>
<proteinExistence type="predicted"/>
<accession>A0ACA9SDH2</accession>
<organism evidence="1 2">
    <name type="scientific">Racocetra persica</name>
    <dbReference type="NCBI Taxonomy" id="160502"/>
    <lineage>
        <taxon>Eukaryota</taxon>
        <taxon>Fungi</taxon>
        <taxon>Fungi incertae sedis</taxon>
        <taxon>Mucoromycota</taxon>
        <taxon>Glomeromycotina</taxon>
        <taxon>Glomeromycetes</taxon>
        <taxon>Diversisporales</taxon>
        <taxon>Gigasporaceae</taxon>
        <taxon>Racocetra</taxon>
    </lineage>
</organism>
<name>A0ACA9SDH2_9GLOM</name>
<reference evidence="1" key="1">
    <citation type="submission" date="2021-06" db="EMBL/GenBank/DDBJ databases">
        <authorList>
            <person name="Kallberg Y."/>
            <person name="Tangrot J."/>
            <person name="Rosling A."/>
        </authorList>
    </citation>
    <scope>NUCLEOTIDE SEQUENCE</scope>
    <source>
        <strain evidence="1">MA461A</strain>
    </source>
</reference>
<sequence>LKSQKKIPKTYLANWELLQQWLTNPILKIQVEYLIKFGKQVYEPMMNFLISSDKEPRILQPDGQLTPLFSSCRAHEMSDAIVKWIGNLYRVRDNICSLFDKELCDAIDIFDKEDFGNFFNNLEAGIDTAINSLDK</sequence>